<dbReference type="AlphaFoldDB" id="A0AAE3YHM5"/>
<evidence type="ECO:0000313" key="2">
    <source>
        <dbReference type="Proteomes" id="UP001247307"/>
    </source>
</evidence>
<dbReference type="SUPFAM" id="SSF52540">
    <property type="entry name" value="P-loop containing nucleoside triphosphate hydrolases"/>
    <property type="match status" value="1"/>
</dbReference>
<dbReference type="EMBL" id="JAVDUI010000001">
    <property type="protein sequence ID" value="MDR6892385.1"/>
    <property type="molecule type" value="Genomic_DNA"/>
</dbReference>
<protein>
    <submittedName>
        <fullName evidence="1">Signal recognition particle receptor subunit beta</fullName>
    </submittedName>
</protein>
<evidence type="ECO:0000313" key="1">
    <source>
        <dbReference type="EMBL" id="MDR6892385.1"/>
    </source>
</evidence>
<organism evidence="1 2">
    <name type="scientific">Falsarthrobacter nasiphocae</name>
    <dbReference type="NCBI Taxonomy" id="189863"/>
    <lineage>
        <taxon>Bacteria</taxon>
        <taxon>Bacillati</taxon>
        <taxon>Actinomycetota</taxon>
        <taxon>Actinomycetes</taxon>
        <taxon>Micrococcales</taxon>
        <taxon>Micrococcaceae</taxon>
        <taxon>Falsarthrobacter</taxon>
    </lineage>
</organism>
<keyword evidence="2" id="KW-1185">Reference proteome</keyword>
<dbReference type="InterPro" id="IPR052705">
    <property type="entry name" value="Gliding_Motility_GTPase"/>
</dbReference>
<dbReference type="PANTHER" id="PTHR42708:SF1">
    <property type="entry name" value="GLIDING MOTILITY PROTEIN MGLA"/>
    <property type="match status" value="1"/>
</dbReference>
<dbReference type="RefSeq" id="WP_309851309.1">
    <property type="nucleotide sequence ID" value="NZ_BAAAIU010000003.1"/>
</dbReference>
<gene>
    <name evidence="1" type="ORF">J2S35_001325</name>
</gene>
<proteinExistence type="predicted"/>
<comment type="caution">
    <text evidence="1">The sequence shown here is derived from an EMBL/GenBank/DDBJ whole genome shotgun (WGS) entry which is preliminary data.</text>
</comment>
<sequence>MTHSPVSVGSTTSYRVVFVGPVGVGKTTAVRSLSEIPVVSTEVLQSAVAMTGQMVNGKYTTTVGIDYGEWATEHGRIGLFGTPGQVRFASARSSVLAARSRIILWIFGDREDAAEQVTAWMRLLGDETIIRQTTVAVTRLEPSRAEEALADLRAQLPEHLTGMPILAADPRNPGDVAAAALTALSLSTKDPS</sequence>
<dbReference type="PANTHER" id="PTHR42708">
    <property type="entry name" value="ATP/GTP-BINDING PROTEIN-RELATED"/>
    <property type="match status" value="1"/>
</dbReference>
<dbReference type="InterPro" id="IPR027417">
    <property type="entry name" value="P-loop_NTPase"/>
</dbReference>
<name>A0AAE3YHM5_9MICC</name>
<keyword evidence="1" id="KW-0675">Receptor</keyword>
<dbReference type="Proteomes" id="UP001247307">
    <property type="component" value="Unassembled WGS sequence"/>
</dbReference>
<accession>A0AAE3YHM5</accession>
<reference evidence="1" key="1">
    <citation type="submission" date="2023-07" db="EMBL/GenBank/DDBJ databases">
        <title>Sequencing the genomes of 1000 actinobacteria strains.</title>
        <authorList>
            <person name="Klenk H.-P."/>
        </authorList>
    </citation>
    <scope>NUCLEOTIDE SEQUENCE</scope>
    <source>
        <strain evidence="1">DSM 13988</strain>
    </source>
</reference>
<dbReference type="Gene3D" id="3.40.50.300">
    <property type="entry name" value="P-loop containing nucleotide triphosphate hydrolases"/>
    <property type="match status" value="1"/>
</dbReference>